<dbReference type="InterPro" id="IPR030675">
    <property type="entry name" value="BPI/LBP"/>
</dbReference>
<sequence>MAPTIIFLLLSLLFIPASVVGLQHHEDGFISVVLSDKGLDFAKDFIVDQAAASILLSQLPDIEKKVKVPLVGKAQVILSEITIKDIKISTSTVKTGDSGIVLVVSGTTADLTANWRYSARTSLVPIGITDSGTATVKVEDLQVGLTVNLRNQEGTLKLILLDYGCEVGDLSINLSGGAAWLYQVLVDTFVGNIASAIEEAISKKIKEGISQLDTLLQSLPKTISLGKTAVLNVSLVDNPVLTNSSIELEINGLFTGISTVLVPQSYHRGPDLSVSSGGSPRMIKISVHENVLKSASSVYFNANNTQWIVDEIPDQALLNTAEWRFIVPQLYKQYPNADMNLNISLSSPPLIQVTDKDIEATIILDIIINVLEADKVIPVVAISVEVSASIDVEFIRNNIGGSLNLNKFSIQLEWSKIGKLHIQAIQLVVSKVLETVLIPLINSLLKRGIPLPNLDGFALENADFLYAHPWISVSSDVAFVGHSYLRQKPAYVL</sequence>
<evidence type="ECO:0000313" key="6">
    <source>
        <dbReference type="Proteomes" id="UP001372338"/>
    </source>
</evidence>
<feature type="domain" description="Lipid-binding serum glycoprotein N-terminal" evidence="3">
    <location>
        <begin position="34"/>
        <end position="259"/>
    </location>
</feature>
<evidence type="ECO:0000256" key="1">
    <source>
        <dbReference type="ARBA" id="ARBA00023180"/>
    </source>
</evidence>
<gene>
    <name evidence="5" type="ORF">RIF29_18041</name>
</gene>
<dbReference type="InterPro" id="IPR017943">
    <property type="entry name" value="Bactericidal_perm-incr_a/b_dom"/>
</dbReference>
<evidence type="ECO:0000256" key="2">
    <source>
        <dbReference type="SAM" id="SignalP"/>
    </source>
</evidence>
<dbReference type="Gene3D" id="3.15.20.10">
    <property type="entry name" value="Bactericidal permeability-increasing protein, domain 2"/>
    <property type="match status" value="1"/>
</dbReference>
<dbReference type="InterPro" id="IPR017942">
    <property type="entry name" value="Lipid-bd_serum_glycop_N"/>
</dbReference>
<dbReference type="PANTHER" id="PTHR46801">
    <property type="entry name" value="OS06G0309200 PROTEIN"/>
    <property type="match status" value="1"/>
</dbReference>
<dbReference type="InterPro" id="IPR045897">
    <property type="entry name" value="BPI/LBP_pln"/>
</dbReference>
<reference evidence="5 6" key="1">
    <citation type="submission" date="2024-01" db="EMBL/GenBank/DDBJ databases">
        <title>The genomes of 5 underutilized Papilionoideae crops provide insights into root nodulation and disease resistanc.</title>
        <authorList>
            <person name="Yuan L."/>
        </authorList>
    </citation>
    <scope>NUCLEOTIDE SEQUENCE [LARGE SCALE GENOMIC DNA]</scope>
    <source>
        <strain evidence="5">ZHUSHIDOU_FW_LH</strain>
        <tissue evidence="5">Leaf</tissue>
    </source>
</reference>
<name>A0AAN9IFV0_CROPI</name>
<proteinExistence type="predicted"/>
<dbReference type="Proteomes" id="UP001372338">
    <property type="component" value="Unassembled WGS sequence"/>
</dbReference>
<organism evidence="5 6">
    <name type="scientific">Crotalaria pallida</name>
    <name type="common">Smooth rattlebox</name>
    <name type="synonym">Crotalaria striata</name>
    <dbReference type="NCBI Taxonomy" id="3830"/>
    <lineage>
        <taxon>Eukaryota</taxon>
        <taxon>Viridiplantae</taxon>
        <taxon>Streptophyta</taxon>
        <taxon>Embryophyta</taxon>
        <taxon>Tracheophyta</taxon>
        <taxon>Spermatophyta</taxon>
        <taxon>Magnoliopsida</taxon>
        <taxon>eudicotyledons</taxon>
        <taxon>Gunneridae</taxon>
        <taxon>Pentapetalae</taxon>
        <taxon>rosids</taxon>
        <taxon>fabids</taxon>
        <taxon>Fabales</taxon>
        <taxon>Fabaceae</taxon>
        <taxon>Papilionoideae</taxon>
        <taxon>50 kb inversion clade</taxon>
        <taxon>genistoids sensu lato</taxon>
        <taxon>core genistoids</taxon>
        <taxon>Crotalarieae</taxon>
        <taxon>Crotalaria</taxon>
    </lineage>
</organism>
<dbReference type="InterPro" id="IPR001124">
    <property type="entry name" value="Lipid-bd_serum_glycop_C"/>
</dbReference>
<accession>A0AAN9IFV0</accession>
<dbReference type="PANTHER" id="PTHR46801:SF8">
    <property type="entry name" value="LBP_BPI_CETP FAMILY, CARBOXY-TERMINAL DOMAIN PROTEIN"/>
    <property type="match status" value="1"/>
</dbReference>
<dbReference type="PIRSF" id="PIRSF002417">
    <property type="entry name" value="Lipid_binding_protein"/>
    <property type="match status" value="1"/>
</dbReference>
<evidence type="ECO:0008006" key="7">
    <source>
        <dbReference type="Google" id="ProtNLM"/>
    </source>
</evidence>
<evidence type="ECO:0000313" key="5">
    <source>
        <dbReference type="EMBL" id="KAK7276894.1"/>
    </source>
</evidence>
<dbReference type="Gene3D" id="3.15.10.10">
    <property type="entry name" value="Bactericidal permeability-increasing protein, domain 1"/>
    <property type="match status" value="1"/>
</dbReference>
<keyword evidence="6" id="KW-1185">Reference proteome</keyword>
<keyword evidence="1" id="KW-0325">Glycoprotein</keyword>
<dbReference type="Pfam" id="PF01273">
    <property type="entry name" value="LBP_BPI_CETP"/>
    <property type="match status" value="1"/>
</dbReference>
<dbReference type="AlphaFoldDB" id="A0AAN9IFV0"/>
<keyword evidence="2" id="KW-0732">Signal</keyword>
<dbReference type="Pfam" id="PF02886">
    <property type="entry name" value="LBP_BPI_CETP_C"/>
    <property type="match status" value="1"/>
</dbReference>
<feature type="signal peptide" evidence="2">
    <location>
        <begin position="1"/>
        <end position="21"/>
    </location>
</feature>
<dbReference type="GO" id="GO:0005615">
    <property type="term" value="C:extracellular space"/>
    <property type="evidence" value="ECO:0007669"/>
    <property type="project" value="InterPro"/>
</dbReference>
<comment type="caution">
    <text evidence="5">The sequence shown here is derived from an EMBL/GenBank/DDBJ whole genome shotgun (WGS) entry which is preliminary data.</text>
</comment>
<dbReference type="SUPFAM" id="SSF55394">
    <property type="entry name" value="Bactericidal permeability-increasing protein, BPI"/>
    <property type="match status" value="2"/>
</dbReference>
<evidence type="ECO:0000259" key="3">
    <source>
        <dbReference type="SMART" id="SM00328"/>
    </source>
</evidence>
<feature type="chain" id="PRO_5043052981" description="BPI protein" evidence="2">
    <location>
        <begin position="22"/>
        <end position="493"/>
    </location>
</feature>
<protein>
    <recommendedName>
        <fullName evidence="7">BPI protein</fullName>
    </recommendedName>
</protein>
<dbReference type="EMBL" id="JAYWIO010000003">
    <property type="protein sequence ID" value="KAK7276894.1"/>
    <property type="molecule type" value="Genomic_DNA"/>
</dbReference>
<dbReference type="SMART" id="SM00328">
    <property type="entry name" value="BPI1"/>
    <property type="match status" value="1"/>
</dbReference>
<dbReference type="GO" id="GO:0008289">
    <property type="term" value="F:lipid binding"/>
    <property type="evidence" value="ECO:0007669"/>
    <property type="project" value="InterPro"/>
</dbReference>
<feature type="domain" description="Lipid-binding serum glycoprotein C-terminal" evidence="4">
    <location>
        <begin position="277"/>
        <end position="482"/>
    </location>
</feature>
<dbReference type="SMART" id="SM00329">
    <property type="entry name" value="BPI2"/>
    <property type="match status" value="1"/>
</dbReference>
<evidence type="ECO:0000259" key="4">
    <source>
        <dbReference type="SMART" id="SM00329"/>
    </source>
</evidence>